<dbReference type="GO" id="GO:0009279">
    <property type="term" value="C:cell outer membrane"/>
    <property type="evidence" value="ECO:0007669"/>
    <property type="project" value="UniProtKB-SubCell"/>
</dbReference>
<name>A0A419VYB2_9BACT</name>
<evidence type="ECO:0000256" key="5">
    <source>
        <dbReference type="ARBA" id="ARBA00023077"/>
    </source>
</evidence>
<organism evidence="13 14">
    <name type="scientific">Mangrovibacterium diazotrophicum</name>
    <dbReference type="NCBI Taxonomy" id="1261403"/>
    <lineage>
        <taxon>Bacteria</taxon>
        <taxon>Pseudomonadati</taxon>
        <taxon>Bacteroidota</taxon>
        <taxon>Bacteroidia</taxon>
        <taxon>Marinilabiliales</taxon>
        <taxon>Prolixibacteraceae</taxon>
        <taxon>Mangrovibacterium</taxon>
    </lineage>
</organism>
<comment type="subcellular location">
    <subcellularLocation>
        <location evidence="1 8">Cell outer membrane</location>
        <topology evidence="1 8">Multi-pass membrane protein</topology>
    </subcellularLocation>
</comment>
<evidence type="ECO:0000313" key="13">
    <source>
        <dbReference type="EMBL" id="RKD88198.1"/>
    </source>
</evidence>
<evidence type="ECO:0000256" key="7">
    <source>
        <dbReference type="ARBA" id="ARBA00023237"/>
    </source>
</evidence>
<dbReference type="EMBL" id="RAPN01000002">
    <property type="protein sequence ID" value="RKD88198.1"/>
    <property type="molecule type" value="Genomic_DNA"/>
</dbReference>
<keyword evidence="2 8" id="KW-0813">Transport</keyword>
<keyword evidence="5 9" id="KW-0798">TonB box</keyword>
<proteinExistence type="inferred from homology"/>
<dbReference type="InterPro" id="IPR036942">
    <property type="entry name" value="Beta-barrel_TonB_sf"/>
</dbReference>
<keyword evidence="14" id="KW-1185">Reference proteome</keyword>
<feature type="domain" description="TonB-dependent receptor plug" evidence="12">
    <location>
        <begin position="222"/>
        <end position="303"/>
    </location>
</feature>
<comment type="similarity">
    <text evidence="8 9">Belongs to the TonB-dependent receptor family.</text>
</comment>
<comment type="caution">
    <text evidence="13">The sequence shown here is derived from an EMBL/GenBank/DDBJ whole genome shotgun (WGS) entry which is preliminary data.</text>
</comment>
<dbReference type="InterPro" id="IPR012910">
    <property type="entry name" value="Plug_dom"/>
</dbReference>
<dbReference type="Gene3D" id="2.40.170.20">
    <property type="entry name" value="TonB-dependent receptor, beta-barrel domain"/>
    <property type="match status" value="1"/>
</dbReference>
<feature type="domain" description="TonB-dependent receptor-like beta-barrel" evidence="11">
    <location>
        <begin position="398"/>
        <end position="826"/>
    </location>
</feature>
<evidence type="ECO:0000256" key="1">
    <source>
        <dbReference type="ARBA" id="ARBA00004571"/>
    </source>
</evidence>
<evidence type="ECO:0000256" key="4">
    <source>
        <dbReference type="ARBA" id="ARBA00022692"/>
    </source>
</evidence>
<dbReference type="PROSITE" id="PS52016">
    <property type="entry name" value="TONB_DEPENDENT_REC_3"/>
    <property type="match status" value="1"/>
</dbReference>
<dbReference type="SUPFAM" id="SSF56935">
    <property type="entry name" value="Porins"/>
    <property type="match status" value="1"/>
</dbReference>
<feature type="signal peptide" evidence="10">
    <location>
        <begin position="1"/>
        <end position="19"/>
    </location>
</feature>
<reference evidence="13 14" key="1">
    <citation type="submission" date="2018-09" db="EMBL/GenBank/DDBJ databases">
        <title>Genomic Encyclopedia of Archaeal and Bacterial Type Strains, Phase II (KMG-II): from individual species to whole genera.</title>
        <authorList>
            <person name="Goeker M."/>
        </authorList>
    </citation>
    <scope>NUCLEOTIDE SEQUENCE [LARGE SCALE GENOMIC DNA]</scope>
    <source>
        <strain evidence="13 14">DSM 27148</strain>
    </source>
</reference>
<keyword evidence="3 8" id="KW-1134">Transmembrane beta strand</keyword>
<dbReference type="Proteomes" id="UP000283387">
    <property type="component" value="Unassembled WGS sequence"/>
</dbReference>
<evidence type="ECO:0000256" key="8">
    <source>
        <dbReference type="PROSITE-ProRule" id="PRU01360"/>
    </source>
</evidence>
<dbReference type="InterPro" id="IPR039426">
    <property type="entry name" value="TonB-dep_rcpt-like"/>
</dbReference>
<sequence>MIRKALWIVLFMQALSGFAQPVTSVKLDVKDKPLNMVLHQLRDNYGFQLSYTENQLARYKVTVNQTFQSHEETLEYLLKDLPFKLKKSGDVFIIIPLKIEEDPPGQQEVYISGQILESGTWEPLSYSNIIINKKQLVADVTGSFNFIASADSSFHVQISHLGYFVYDTVLYAGINQKFMLKPSVLPLPEIKVENNLIDHSTQIGAAAGNMKINHNIARFLPGQGDNSIFNLLRLMPGIQASNEQNADLQISGSPEGQSLITFDGFTLFGLKNYNNNISIVNPFLVKNIEIYQGGFQAQYGSRVGGLVQITGKNGNLQKPTFSFNVNTTTLNGMAEIPLFKKSSFVVAYRQTYYNLYNSDNFNIYAPTHSKSKVEDDKSSFKSGENSINVYPDNYRYRDFNTKYTINLSDNDQLAFSFYLGGDKYRLNTSKDLNSQSQTGDNSYQVDLSDRERNSQNGFSTFYSKNWSKALNSQFTFSTSDYSREAFQSIVGRPGDSTNVDSQDDMEYSNSAGEYSLRNENRLTQKNGKELKFGVGFYANRASLVNINNYGDTLTFNNKQRYHNTHYFAFVQEHLPVGEKLKVDIGMRFNLSNTTHKLYNEPRVSLQYKLTDNLKFNAAWGRYHQFMYKLAHVDRDNNYTYFWVTGDESTPVLNSTQYFAGLNYYKNNLTINAEGYFKRTKNLSRLIYEQEPLPTPGVNPTYITYLGGAKAYGINTYVRKDFGKQALWASYTWSKALERLAPAGMPLPEWEPAMHDQRHEVKLAALLNYRRFYFSTDFVYGSGLELIKDAFSDGNAKTDYQRLDVALTYKLNWSKTQSELGVSVLNVFDRENLSYNFLRSINLSPEYNSVKVYTNAVPFTPTIFFKIVF</sequence>
<accession>A0A419VYB2</accession>
<keyword evidence="6 8" id="KW-0472">Membrane</keyword>
<evidence type="ECO:0000256" key="3">
    <source>
        <dbReference type="ARBA" id="ARBA00022452"/>
    </source>
</evidence>
<dbReference type="OrthoDB" id="1111684at2"/>
<evidence type="ECO:0000313" key="14">
    <source>
        <dbReference type="Proteomes" id="UP000283387"/>
    </source>
</evidence>
<dbReference type="Gene3D" id="3.55.50.30">
    <property type="match status" value="1"/>
</dbReference>
<keyword evidence="10" id="KW-0732">Signal</keyword>
<gene>
    <name evidence="13" type="ORF">BC643_3341</name>
</gene>
<dbReference type="InterPro" id="IPR000531">
    <property type="entry name" value="Beta-barrel_TonB"/>
</dbReference>
<evidence type="ECO:0000259" key="12">
    <source>
        <dbReference type="Pfam" id="PF07715"/>
    </source>
</evidence>
<protein>
    <submittedName>
        <fullName evidence="13">Outer membrane receptor protein involved in Fe transport</fullName>
    </submittedName>
</protein>
<keyword evidence="13" id="KW-0675">Receptor</keyword>
<evidence type="ECO:0000256" key="2">
    <source>
        <dbReference type="ARBA" id="ARBA00022448"/>
    </source>
</evidence>
<evidence type="ECO:0000259" key="11">
    <source>
        <dbReference type="Pfam" id="PF00593"/>
    </source>
</evidence>
<keyword evidence="4 8" id="KW-0812">Transmembrane</keyword>
<dbReference type="Pfam" id="PF07715">
    <property type="entry name" value="Plug"/>
    <property type="match status" value="1"/>
</dbReference>
<feature type="chain" id="PRO_5019253820" evidence="10">
    <location>
        <begin position="20"/>
        <end position="868"/>
    </location>
</feature>
<evidence type="ECO:0000256" key="6">
    <source>
        <dbReference type="ARBA" id="ARBA00023136"/>
    </source>
</evidence>
<evidence type="ECO:0000256" key="10">
    <source>
        <dbReference type="SAM" id="SignalP"/>
    </source>
</evidence>
<dbReference type="Pfam" id="PF00593">
    <property type="entry name" value="TonB_dep_Rec_b-barrel"/>
    <property type="match status" value="1"/>
</dbReference>
<dbReference type="AlphaFoldDB" id="A0A419VYB2"/>
<dbReference type="Gene3D" id="2.170.130.10">
    <property type="entry name" value="TonB-dependent receptor, plug domain"/>
    <property type="match status" value="1"/>
</dbReference>
<evidence type="ECO:0000256" key="9">
    <source>
        <dbReference type="RuleBase" id="RU003357"/>
    </source>
</evidence>
<dbReference type="InterPro" id="IPR037066">
    <property type="entry name" value="Plug_dom_sf"/>
</dbReference>
<keyword evidence="7 8" id="KW-0998">Cell outer membrane</keyword>